<reference evidence="1 2" key="1">
    <citation type="journal article" date="2019" name="Nat. Ecol. Evol.">
        <title>Megaphylogeny resolves global patterns of mushroom evolution.</title>
        <authorList>
            <person name="Varga T."/>
            <person name="Krizsan K."/>
            <person name="Foldi C."/>
            <person name="Dima B."/>
            <person name="Sanchez-Garcia M."/>
            <person name="Sanchez-Ramirez S."/>
            <person name="Szollosi G.J."/>
            <person name="Szarkandi J.G."/>
            <person name="Papp V."/>
            <person name="Albert L."/>
            <person name="Andreopoulos W."/>
            <person name="Angelini C."/>
            <person name="Antonin V."/>
            <person name="Barry K.W."/>
            <person name="Bougher N.L."/>
            <person name="Buchanan P."/>
            <person name="Buyck B."/>
            <person name="Bense V."/>
            <person name="Catcheside P."/>
            <person name="Chovatia M."/>
            <person name="Cooper J."/>
            <person name="Damon W."/>
            <person name="Desjardin D."/>
            <person name="Finy P."/>
            <person name="Geml J."/>
            <person name="Haridas S."/>
            <person name="Hughes K."/>
            <person name="Justo A."/>
            <person name="Karasinski D."/>
            <person name="Kautmanova I."/>
            <person name="Kiss B."/>
            <person name="Kocsube S."/>
            <person name="Kotiranta H."/>
            <person name="LaButti K.M."/>
            <person name="Lechner B.E."/>
            <person name="Liimatainen K."/>
            <person name="Lipzen A."/>
            <person name="Lukacs Z."/>
            <person name="Mihaltcheva S."/>
            <person name="Morgado L.N."/>
            <person name="Niskanen T."/>
            <person name="Noordeloos M.E."/>
            <person name="Ohm R.A."/>
            <person name="Ortiz-Santana B."/>
            <person name="Ovrebo C."/>
            <person name="Racz N."/>
            <person name="Riley R."/>
            <person name="Savchenko A."/>
            <person name="Shiryaev A."/>
            <person name="Soop K."/>
            <person name="Spirin V."/>
            <person name="Szebenyi C."/>
            <person name="Tomsovsky M."/>
            <person name="Tulloss R.E."/>
            <person name="Uehling J."/>
            <person name="Grigoriev I.V."/>
            <person name="Vagvolgyi C."/>
            <person name="Papp T."/>
            <person name="Martin F.M."/>
            <person name="Miettinen O."/>
            <person name="Hibbett D.S."/>
            <person name="Nagy L.G."/>
        </authorList>
    </citation>
    <scope>NUCLEOTIDE SEQUENCE [LARGE SCALE GENOMIC DNA]</scope>
    <source>
        <strain evidence="1 2">NL-1719</strain>
    </source>
</reference>
<dbReference type="EMBL" id="ML208344">
    <property type="protein sequence ID" value="TFK68774.1"/>
    <property type="molecule type" value="Genomic_DNA"/>
</dbReference>
<name>A0ACD3ATW2_9AGAR</name>
<proteinExistence type="predicted"/>
<dbReference type="Proteomes" id="UP000308600">
    <property type="component" value="Unassembled WGS sequence"/>
</dbReference>
<protein>
    <submittedName>
        <fullName evidence="1">Uncharacterized protein</fullName>
    </submittedName>
</protein>
<accession>A0ACD3ATW2</accession>
<evidence type="ECO:0000313" key="2">
    <source>
        <dbReference type="Proteomes" id="UP000308600"/>
    </source>
</evidence>
<gene>
    <name evidence="1" type="ORF">BDN72DRAFT_650911</name>
</gene>
<organism evidence="1 2">
    <name type="scientific">Pluteus cervinus</name>
    <dbReference type="NCBI Taxonomy" id="181527"/>
    <lineage>
        <taxon>Eukaryota</taxon>
        <taxon>Fungi</taxon>
        <taxon>Dikarya</taxon>
        <taxon>Basidiomycota</taxon>
        <taxon>Agaricomycotina</taxon>
        <taxon>Agaricomycetes</taxon>
        <taxon>Agaricomycetidae</taxon>
        <taxon>Agaricales</taxon>
        <taxon>Pluteineae</taxon>
        <taxon>Pluteaceae</taxon>
        <taxon>Pluteus</taxon>
    </lineage>
</organism>
<sequence>MFTCDACQRRFIDDPSRSAHQAKCKKLHDRLRRVAENVRTINQDPARKKNQGAALRRTLGMSLSSLEFQRERKRPRLAELDAQAVASSLSTANQPLRRDEVPRIPEGVPHSPPPHPPYPPPRPPSPPPLPAKRRRNFSEKVKAMLGNVLPEGPGPLYARIHEGLPEDPTEEVPQPPPAAAESTEQIGRSKVHAIFKTCRNAFSITRTYHGRRPTNVPDMNQGFSTLLSDTLQQPENNDGRPDPHPLNRRRKLLEIITPYRSVSAFLFNDHFWTARKKTKKDRNDLLKNVLFHKDFNLDDLRGVNFDALDTAVVEHDGLSGSTESDKDSKGQDWKEDVVAIKIPTGKKETKASKKQDAAERRRLQQERLDCSEPEDEIGPLPPKLAPFHTFKVPGFYHRSLVSIVKEGCSGANSKDFHWHPFEEHWTPPWDPSRTERVHGELYTSPAFLEADRKLQELPPEPDCDLPRAIAALMFFSDATHVAQFGQAKLWPVYVYLGNQSKYDRGRPSTHSAYTLAFLPFRPADITEFIKAKTGSHATVHLLRHCKRELYQGCWRLILEEPGFLEAYEHGIVLVCGDQIKRRMYPRIFIASADYLEKYVILIVTIRDMGICLCPRCKTLKANVWQLGLPLDVENRRLLQRKDDDDRREKVQRARDLIYDQGYVVNSEHVEKHLKGESLVPTENAFSHPRLRQHGLDVFQLVVTDLMHELELGVWKALLQHLIRILFSLGTETVHIFNERFRRVAPFGPSTIRKFSTNVSDLSKLAARDYEDILQCIIPCVDGLLPEQDHHTVADLLYTLAYFHGLAKLRLHTDLTIQELRLATTHLGEALRFFAQETCVHFKTCETDKEFQARKRRIAAYNLQKGKTTVDSDSKKLKSFSLETSKIHALGDYADQISHFGTMDSYSTQTGESNHWVIKGYNERTNKNNAVPQITKISDITSIHARMRAELDTLNHSAPADEPEHSSDSEDPLSAQLLGQRYNVASHHTRDAVDLQGWLRTNSRDPALQNFYQQLQGYLLTQHQNLPPTREPCQFTDMELSEVKIRYEQIYAHARASFNYTTYDIRRDRDGININRRLYDERIRCNVMLPALEDSPHPYSYAHVLGVYHAMVYFKDSWQPERVDFLWVRWFQWDIGWSSGPSGLRLDRLTFLPASNPQAFGFIHPSLVIRPCHLIPAFAEGRTIEYLGRSLVRHPDGDWKSYYVNRFVDRDMVMRYLGSGIGHCLPPDFPRETGQLKMIPSGPHYQSTVVPTEIVEPEREDEVEAWFNSQVEGLGPGFSSHDNDDDSSIFDEEEYEH</sequence>
<evidence type="ECO:0000313" key="1">
    <source>
        <dbReference type="EMBL" id="TFK68774.1"/>
    </source>
</evidence>
<keyword evidence="2" id="KW-1185">Reference proteome</keyword>